<dbReference type="InterPro" id="IPR026444">
    <property type="entry name" value="Secre_tail"/>
</dbReference>
<protein>
    <submittedName>
        <fullName evidence="9">Por secretion system C-terminal sorting domain-containing protein</fullName>
    </submittedName>
</protein>
<dbReference type="RefSeq" id="WP_084538688.1">
    <property type="nucleotide sequence ID" value="NZ_FQWC01000011.1"/>
</dbReference>
<evidence type="ECO:0000256" key="3">
    <source>
        <dbReference type="ARBA" id="ARBA00022729"/>
    </source>
</evidence>
<evidence type="ECO:0000256" key="4">
    <source>
        <dbReference type="ARBA" id="ARBA00022801"/>
    </source>
</evidence>
<evidence type="ECO:0000256" key="6">
    <source>
        <dbReference type="SAM" id="SignalP"/>
    </source>
</evidence>
<keyword evidence="5" id="KW-0720">Serine protease</keyword>
<dbReference type="CDD" id="cd03145">
    <property type="entry name" value="GAT1_cyanophycinase"/>
    <property type="match status" value="1"/>
</dbReference>
<dbReference type="Pfam" id="PF18962">
    <property type="entry name" value="Por_Secre_tail"/>
    <property type="match status" value="1"/>
</dbReference>
<dbReference type="GO" id="GO:0006508">
    <property type="term" value="P:proteolysis"/>
    <property type="evidence" value="ECO:0007669"/>
    <property type="project" value="UniProtKB-KW"/>
</dbReference>
<comment type="similarity">
    <text evidence="1">Belongs to the peptidase S51 family.</text>
</comment>
<keyword evidence="10" id="KW-1185">Reference proteome</keyword>
<evidence type="ECO:0000256" key="1">
    <source>
        <dbReference type="ARBA" id="ARBA00006534"/>
    </source>
</evidence>
<sequence>MKNIYNIRKNHLNILLMLFAINFTYSQTYTSWITGSASDVNTTTTGGTCLMGGGTDNDDAIKWMIQKSGGGDFVVIRSSGTGAYNDYIYGLGAVNSVETILIDTRAKASIAEIATKIRNAEALFIAGGDQATYVSYWKDTPVEDAINYLINTKKVPVGGTSAGCAIQGKYYYSAANASVTSAQALANPYNSDMTIGANDFLNNPILANVITDTHYNNPDRRGRQTAFIARMWKDLGAGINAKGIGVYEKTAVCIDQNGIAKVFAPATGNYAYFYQFDTTSLPETVTSGSALTWNNNGKGVKIIKIEGDTTGSTTLNLNDWTTVSGSKASYGVIKVVNGTLTETLGTSGGGGGTVIYCSSAGSDASREWIKKVAIGSINNLSNSNGGYADFSSQVTTITKGTATTLTLTPGFSATRKLYWKVFIDFNNNGVFTDSGEEVYSVFSSATLTPQITIPTSAVNGNIRMRIIVSYNSITSSCGTYTYGETEDYTLNVSGGTAKLMESKNIEETNTEIVIYPNPTADILKIDFGLTEKENIQVSIYDLNASLLKTIDAKGDLGQNRIDVNVSDLKDGQYLLSIKRGDKVVKRSKFIILK</sequence>
<feature type="domain" description="GEVED" evidence="8">
    <location>
        <begin position="418"/>
        <end position="491"/>
    </location>
</feature>
<evidence type="ECO:0000259" key="7">
    <source>
        <dbReference type="Pfam" id="PF18962"/>
    </source>
</evidence>
<dbReference type="InterPro" id="IPR005320">
    <property type="entry name" value="Peptidase_S51"/>
</dbReference>
<dbReference type="NCBIfam" id="TIGR04183">
    <property type="entry name" value="Por_Secre_tail"/>
    <property type="match status" value="1"/>
</dbReference>
<dbReference type="PANTHER" id="PTHR36175:SF1">
    <property type="entry name" value="CYANOPHYCINASE"/>
    <property type="match status" value="1"/>
</dbReference>
<dbReference type="STRING" id="370979.SAMN05443663_111115"/>
<dbReference type="EMBL" id="FQWC01000011">
    <property type="protein sequence ID" value="SHH77811.1"/>
    <property type="molecule type" value="Genomic_DNA"/>
</dbReference>
<dbReference type="GO" id="GO:0008236">
    <property type="term" value="F:serine-type peptidase activity"/>
    <property type="evidence" value="ECO:0007669"/>
    <property type="project" value="UniProtKB-KW"/>
</dbReference>
<dbReference type="PANTHER" id="PTHR36175">
    <property type="entry name" value="CYANOPHYCINASE"/>
    <property type="match status" value="1"/>
</dbReference>
<keyword evidence="3 6" id="KW-0732">Signal</keyword>
<feature type="signal peptide" evidence="6">
    <location>
        <begin position="1"/>
        <end position="26"/>
    </location>
</feature>
<keyword evidence="2" id="KW-0645">Protease</keyword>
<evidence type="ECO:0000313" key="9">
    <source>
        <dbReference type="EMBL" id="SHH77811.1"/>
    </source>
</evidence>
<evidence type="ECO:0000259" key="8">
    <source>
        <dbReference type="Pfam" id="PF20009"/>
    </source>
</evidence>
<dbReference type="AlphaFoldDB" id="A0A1M5VRA4"/>
<evidence type="ECO:0000256" key="2">
    <source>
        <dbReference type="ARBA" id="ARBA00022670"/>
    </source>
</evidence>
<dbReference type="Proteomes" id="UP000184071">
    <property type="component" value="Unassembled WGS sequence"/>
</dbReference>
<keyword evidence="4" id="KW-0378">Hydrolase</keyword>
<evidence type="ECO:0000256" key="5">
    <source>
        <dbReference type="ARBA" id="ARBA00022825"/>
    </source>
</evidence>
<reference evidence="10" key="1">
    <citation type="submission" date="2016-11" db="EMBL/GenBank/DDBJ databases">
        <authorList>
            <person name="Varghese N."/>
            <person name="Submissions S."/>
        </authorList>
    </citation>
    <scope>NUCLEOTIDE SEQUENCE [LARGE SCALE GENOMIC DNA]</scope>
    <source>
        <strain evidence="10">DSM 17963</strain>
    </source>
</reference>
<organism evidence="9 10">
    <name type="scientific">Flavobacterium defluvii</name>
    <dbReference type="NCBI Taxonomy" id="370979"/>
    <lineage>
        <taxon>Bacteria</taxon>
        <taxon>Pseudomonadati</taxon>
        <taxon>Bacteroidota</taxon>
        <taxon>Flavobacteriia</taxon>
        <taxon>Flavobacteriales</taxon>
        <taxon>Flavobacteriaceae</taxon>
        <taxon>Flavobacterium</taxon>
    </lineage>
</organism>
<dbReference type="Pfam" id="PF03575">
    <property type="entry name" value="Peptidase_S51"/>
    <property type="match status" value="1"/>
</dbReference>
<dbReference type="InterPro" id="IPR045474">
    <property type="entry name" value="GEVED"/>
</dbReference>
<evidence type="ECO:0000313" key="10">
    <source>
        <dbReference type="Proteomes" id="UP000184071"/>
    </source>
</evidence>
<dbReference type="InterPro" id="IPR029062">
    <property type="entry name" value="Class_I_gatase-like"/>
</dbReference>
<gene>
    <name evidence="9" type="ORF">SAMN05443663_111115</name>
</gene>
<dbReference type="OrthoDB" id="951108at2"/>
<name>A0A1M5VRA4_9FLAO</name>
<dbReference type="SUPFAM" id="SSF52317">
    <property type="entry name" value="Class I glutamine amidotransferase-like"/>
    <property type="match status" value="1"/>
</dbReference>
<dbReference type="Pfam" id="PF20009">
    <property type="entry name" value="GEVED"/>
    <property type="match status" value="1"/>
</dbReference>
<dbReference type="Gene3D" id="3.40.50.880">
    <property type="match status" value="1"/>
</dbReference>
<feature type="chain" id="PRO_5012047908" evidence="6">
    <location>
        <begin position="27"/>
        <end position="593"/>
    </location>
</feature>
<accession>A0A1M5VRA4</accession>
<proteinExistence type="inferred from homology"/>
<feature type="domain" description="Secretion system C-terminal sorting" evidence="7">
    <location>
        <begin position="514"/>
        <end position="591"/>
    </location>
</feature>